<reference evidence="5" key="1">
    <citation type="journal article" date="2020" name="Plant Biotechnol. J.">
        <title>The pomegranate (Punica granatum L.) draft genome dissects genetic divergence between soft- and hard-seeded cultivars.</title>
        <authorList>
            <person name="Luo X."/>
            <person name="Li H."/>
            <person name="Wu Z."/>
            <person name="Yao W."/>
            <person name="Zhao P."/>
            <person name="Cao D."/>
            <person name="Yu H."/>
            <person name="Li K."/>
            <person name="Poudel K."/>
            <person name="Zhao D."/>
            <person name="Zhang F."/>
            <person name="Xia X."/>
            <person name="Chen L."/>
            <person name="Wang Q."/>
            <person name="Jing D."/>
            <person name="Cao S."/>
        </authorList>
    </citation>
    <scope>NUCLEOTIDE SEQUENCE [LARGE SCALE GENOMIC DNA]</scope>
    <source>
        <strain evidence="5">cv. Tunisia</strain>
    </source>
</reference>
<feature type="domain" description="DUF4005" evidence="4">
    <location>
        <begin position="307"/>
        <end position="382"/>
    </location>
</feature>
<dbReference type="AlphaFoldDB" id="A0A6P8CFM9"/>
<dbReference type="PANTHER" id="PTHR32295:SF212">
    <property type="entry name" value="CALMODULIN BINDING PROTEIN-RELATED"/>
    <property type="match status" value="1"/>
</dbReference>
<comment type="subunit">
    <text evidence="3">Binds to multiple calmodulin (CaM) in the presence of Ca(2+) and CaM-like proteins.</text>
</comment>
<dbReference type="Proteomes" id="UP000515151">
    <property type="component" value="Chromosome 2"/>
</dbReference>
<reference evidence="6" key="2">
    <citation type="submission" date="2025-08" db="UniProtKB">
        <authorList>
            <consortium name="RefSeq"/>
        </authorList>
    </citation>
    <scope>IDENTIFICATION</scope>
    <source>
        <tissue evidence="6">Leaf</tissue>
    </source>
</reference>
<evidence type="ECO:0000313" key="5">
    <source>
        <dbReference type="Proteomes" id="UP000515151"/>
    </source>
</evidence>
<proteinExistence type="inferred from homology"/>
<gene>
    <name evidence="6" type="primary">LOC116197009</name>
</gene>
<name>A0A6P8CFM9_PUNGR</name>
<sequence length="416" mass="46903">MAPKNACWLSWIKRLFVSESRTKPNKKPKKWRLFFGGFQVKRYPAIVAPNRTLDEAIEEQRKHAVTVAIATAAAAEAAMAAARAAAEVVRLTGASRTYNNVYKGDQNLAAIRIQSAFRAYLARKALRALKGVVRLQAIVRGQAVRRRTHSDILPWRIQSANAITKTDIFDTKEFGRGRGESTEKEIKTECSSPRNWDCSKNSKGGIEANLLRKKEALSKRERMKKYSYSFQERRNPQILEEWIFNKDCGMRSCRLEQSLSAGSESSNTMQKPHASGKVTIFSDSTVGDIYRSSQDFKSGNTRTMSLEEALNTPRSLPRRSFCQVKQLSVEIDDSNLPSSPVFPTYMAITESARAKSRSMSTPRQRAGYFSTWNDQNNLSYKDGLTLSSSYNGDSAGLNQKWSNYPCEKLERVSGHY</sequence>
<dbReference type="Pfam" id="PF00612">
    <property type="entry name" value="IQ"/>
    <property type="match status" value="1"/>
</dbReference>
<dbReference type="PANTHER" id="PTHR32295">
    <property type="entry name" value="IQ-DOMAIN 5-RELATED"/>
    <property type="match status" value="1"/>
</dbReference>
<evidence type="ECO:0000256" key="2">
    <source>
        <dbReference type="ARBA" id="ARBA00024341"/>
    </source>
</evidence>
<dbReference type="RefSeq" id="XP_031382857.1">
    <property type="nucleotide sequence ID" value="XM_031526997.1"/>
</dbReference>
<keyword evidence="1" id="KW-0112">Calmodulin-binding</keyword>
<dbReference type="InterPro" id="IPR025064">
    <property type="entry name" value="DUF4005"/>
</dbReference>
<dbReference type="Pfam" id="PF13178">
    <property type="entry name" value="DUF4005"/>
    <property type="match status" value="1"/>
</dbReference>
<evidence type="ECO:0000259" key="4">
    <source>
        <dbReference type="Pfam" id="PF13178"/>
    </source>
</evidence>
<evidence type="ECO:0000256" key="3">
    <source>
        <dbReference type="ARBA" id="ARBA00024378"/>
    </source>
</evidence>
<dbReference type="OrthoDB" id="696085at2759"/>
<accession>A0A6P8CFM9</accession>
<dbReference type="InterPro" id="IPR000048">
    <property type="entry name" value="IQ_motif_EF-hand-BS"/>
</dbReference>
<organism evidence="5 6">
    <name type="scientific">Punica granatum</name>
    <name type="common">Pomegranate</name>
    <dbReference type="NCBI Taxonomy" id="22663"/>
    <lineage>
        <taxon>Eukaryota</taxon>
        <taxon>Viridiplantae</taxon>
        <taxon>Streptophyta</taxon>
        <taxon>Embryophyta</taxon>
        <taxon>Tracheophyta</taxon>
        <taxon>Spermatophyta</taxon>
        <taxon>Magnoliopsida</taxon>
        <taxon>eudicotyledons</taxon>
        <taxon>Gunneridae</taxon>
        <taxon>Pentapetalae</taxon>
        <taxon>rosids</taxon>
        <taxon>malvids</taxon>
        <taxon>Myrtales</taxon>
        <taxon>Lythraceae</taxon>
        <taxon>Punica</taxon>
    </lineage>
</organism>
<dbReference type="PROSITE" id="PS50096">
    <property type="entry name" value="IQ"/>
    <property type="match status" value="2"/>
</dbReference>
<dbReference type="Gene3D" id="1.20.5.190">
    <property type="match status" value="1"/>
</dbReference>
<dbReference type="SMART" id="SM00015">
    <property type="entry name" value="IQ"/>
    <property type="match status" value="2"/>
</dbReference>
<evidence type="ECO:0000256" key="1">
    <source>
        <dbReference type="ARBA" id="ARBA00022860"/>
    </source>
</evidence>
<comment type="similarity">
    <text evidence="2">Belongs to the IQD family.</text>
</comment>
<dbReference type="GeneID" id="116197009"/>
<keyword evidence="5" id="KW-1185">Reference proteome</keyword>
<evidence type="ECO:0000313" key="6">
    <source>
        <dbReference type="RefSeq" id="XP_031382857.1"/>
    </source>
</evidence>
<dbReference type="CDD" id="cd23767">
    <property type="entry name" value="IQCD"/>
    <property type="match status" value="1"/>
</dbReference>
<dbReference type="GO" id="GO:0005516">
    <property type="term" value="F:calmodulin binding"/>
    <property type="evidence" value="ECO:0007669"/>
    <property type="project" value="UniProtKB-KW"/>
</dbReference>
<protein>
    <submittedName>
        <fullName evidence="6">Protein IQ-DOMAIN 14</fullName>
    </submittedName>
</protein>